<evidence type="ECO:0000256" key="2">
    <source>
        <dbReference type="ARBA" id="ARBA00009037"/>
    </source>
</evidence>
<comment type="subcellular location">
    <subcellularLocation>
        <location evidence="1">Membrane</location>
        <topology evidence="1">Single-pass membrane protein</topology>
    </subcellularLocation>
</comment>
<evidence type="ECO:0000256" key="6">
    <source>
        <dbReference type="SAM" id="Phobius"/>
    </source>
</evidence>
<evidence type="ECO:0000256" key="7">
    <source>
        <dbReference type="SAM" id="SignalP"/>
    </source>
</evidence>
<evidence type="ECO:0000256" key="5">
    <source>
        <dbReference type="ARBA" id="ARBA00023136"/>
    </source>
</evidence>
<comment type="similarity">
    <text evidence="2">Belongs to the vacuolar ATPase subunit S1 family.</text>
</comment>
<organism evidence="10">
    <name type="scientific">Menopon gallinae</name>
    <name type="common">poultry shaft louse</name>
    <dbReference type="NCBI Taxonomy" id="328185"/>
    <lineage>
        <taxon>Eukaryota</taxon>
        <taxon>Metazoa</taxon>
        <taxon>Ecdysozoa</taxon>
        <taxon>Arthropoda</taxon>
        <taxon>Hexapoda</taxon>
        <taxon>Insecta</taxon>
        <taxon>Pterygota</taxon>
        <taxon>Neoptera</taxon>
        <taxon>Paraneoptera</taxon>
        <taxon>Psocodea</taxon>
        <taxon>Troctomorpha</taxon>
        <taxon>Phthiraptera</taxon>
        <taxon>Amblycera</taxon>
        <taxon>Menoponidae</taxon>
        <taxon>Menopon</taxon>
    </lineage>
</organism>
<protein>
    <recommendedName>
        <fullName evidence="11">Vacuolar ATP synthase subunit S1</fullName>
    </recommendedName>
</protein>
<dbReference type="GO" id="GO:0001671">
    <property type="term" value="F:ATPase activator activity"/>
    <property type="evidence" value="ECO:0007669"/>
    <property type="project" value="TreeGrafter"/>
</dbReference>
<reference evidence="10" key="1">
    <citation type="journal article" date="2024" name="Gigascience">
        <title>Chromosome-level genome of the poultry shaft louse Menopon gallinae provides insight into the host-switching and adaptive evolution of parasitic lice.</title>
        <authorList>
            <person name="Xu Y."/>
            <person name="Ma L."/>
            <person name="Liu S."/>
            <person name="Liang Y."/>
            <person name="Liu Q."/>
            <person name="He Z."/>
            <person name="Tian L."/>
            <person name="Duan Y."/>
            <person name="Cai W."/>
            <person name="Li H."/>
            <person name="Song F."/>
        </authorList>
    </citation>
    <scope>NUCLEOTIDE SEQUENCE</scope>
    <source>
        <strain evidence="10">Cailab_2023a</strain>
    </source>
</reference>
<evidence type="ECO:0000259" key="8">
    <source>
        <dbReference type="Pfam" id="PF05827"/>
    </source>
</evidence>
<evidence type="ECO:0000256" key="3">
    <source>
        <dbReference type="ARBA" id="ARBA00022692"/>
    </source>
</evidence>
<evidence type="ECO:0000256" key="4">
    <source>
        <dbReference type="ARBA" id="ARBA00022989"/>
    </source>
</evidence>
<keyword evidence="3 6" id="KW-0812">Transmembrane</keyword>
<accession>A0AAW2I3T9</accession>
<keyword evidence="5 6" id="KW-0472">Membrane</keyword>
<evidence type="ECO:0000256" key="1">
    <source>
        <dbReference type="ARBA" id="ARBA00004167"/>
    </source>
</evidence>
<gene>
    <name evidence="10" type="ORF">PYX00_004244</name>
</gene>
<evidence type="ECO:0008006" key="11">
    <source>
        <dbReference type="Google" id="ProtNLM"/>
    </source>
</evidence>
<dbReference type="InterPro" id="IPR046756">
    <property type="entry name" value="VAS1/VOA1_TM"/>
</dbReference>
<feature type="chain" id="PRO_5043968645" description="Vacuolar ATP synthase subunit S1" evidence="7">
    <location>
        <begin position="20"/>
        <end position="415"/>
    </location>
</feature>
<proteinExistence type="inferred from homology"/>
<feature type="domain" description="V-type proton ATPase subunit S1 luminal" evidence="8">
    <location>
        <begin position="262"/>
        <end position="351"/>
    </location>
</feature>
<keyword evidence="7" id="KW-0732">Signal</keyword>
<sequence length="415" mass="46731">MGLRNYFLFLSFIATAVTARDYVPVLLWGEPISRDSDSSVSGLSKLGTDEFYNYLLKKVKENRPNIVLFVEENLSLEDFSWKDVDDQGAFPLLSNMSKSSEDLLFFPSVRNPYKAVRKLEKDGYSWGKYKQEMASSLPDEGIIITVKLTEPDSLEGRPDLLRSHDSEISNIYSNLQRYSPNIIGIYTGNHSSWIDADVKYSRVKRSEPEELVIETFLAPSTEPLVLMDSNKTVLIAVSKPIIFRDGSETYNLSDTTITPTVQKAKGTIALDVNFKFQNKIAEVDFFFKGSGEGDWSLAHIIVDEKKDQILVPSLEIGAPKGYSYHCSRSVMFADKDNQVTLIMNNFQVQPWVKDAKFGPSIDCVPYFSIAIWSGLFVVFILTAVLAWAIVMIMDINTMDRFDDAKGKTITIASAE</sequence>
<dbReference type="InterPro" id="IPR046755">
    <property type="entry name" value="VAS1_LD"/>
</dbReference>
<feature type="signal peptide" evidence="7">
    <location>
        <begin position="1"/>
        <end position="19"/>
    </location>
</feature>
<dbReference type="GO" id="GO:0030641">
    <property type="term" value="P:regulation of cellular pH"/>
    <property type="evidence" value="ECO:0007669"/>
    <property type="project" value="TreeGrafter"/>
</dbReference>
<dbReference type="EMBL" id="JARGDH010000002">
    <property type="protein sequence ID" value="KAL0276735.1"/>
    <property type="molecule type" value="Genomic_DNA"/>
</dbReference>
<dbReference type="PANTHER" id="PTHR12471">
    <property type="entry name" value="VACUOLAR ATP SYNTHASE SUBUNIT S1"/>
    <property type="match status" value="1"/>
</dbReference>
<dbReference type="Pfam" id="PF05827">
    <property type="entry name" value="VAS1_LD"/>
    <property type="match status" value="1"/>
</dbReference>
<dbReference type="AlphaFoldDB" id="A0AAW2I3T9"/>
<name>A0AAW2I3T9_9NEOP</name>
<keyword evidence="4 6" id="KW-1133">Transmembrane helix</keyword>
<evidence type="ECO:0000259" key="9">
    <source>
        <dbReference type="Pfam" id="PF20520"/>
    </source>
</evidence>
<dbReference type="InterPro" id="IPR008388">
    <property type="entry name" value="Ac45_acc_su"/>
</dbReference>
<dbReference type="Gene3D" id="2.40.160.110">
    <property type="match status" value="1"/>
</dbReference>
<comment type="caution">
    <text evidence="10">The sequence shown here is derived from an EMBL/GenBank/DDBJ whole genome shotgun (WGS) entry which is preliminary data.</text>
</comment>
<feature type="transmembrane region" description="Helical" evidence="6">
    <location>
        <begin position="366"/>
        <end position="390"/>
    </location>
</feature>
<dbReference type="Pfam" id="PF20520">
    <property type="entry name" value="Ac45-VOA1_TM"/>
    <property type="match status" value="1"/>
</dbReference>
<dbReference type="PANTHER" id="PTHR12471:SF7">
    <property type="entry name" value="V-TYPE PROTON ATPASE SUBUNIT S1"/>
    <property type="match status" value="1"/>
</dbReference>
<evidence type="ECO:0000313" key="10">
    <source>
        <dbReference type="EMBL" id="KAL0276735.1"/>
    </source>
</evidence>
<feature type="domain" description="V-type proton ATPase subunit S1/VOA1 transmembrane" evidence="9">
    <location>
        <begin position="365"/>
        <end position="403"/>
    </location>
</feature>
<dbReference type="GO" id="GO:0033176">
    <property type="term" value="C:proton-transporting V-type ATPase complex"/>
    <property type="evidence" value="ECO:0007669"/>
    <property type="project" value="TreeGrafter"/>
</dbReference>